<comment type="caution">
    <text evidence="2">The sequence shown here is derived from an EMBL/GenBank/DDBJ whole genome shotgun (WGS) entry which is preliminary data.</text>
</comment>
<sequence>MHVVIGDISIENKIVAPSTKCEVVYSIFNENPSLEGIVVCENDEPIGLVMRMLFFQKLSTKYGFDLFMKRTIELMMDQDLLIVDYSVPITEVSALAMNRKQENVYDYVIVTKQDRIFGIVSIRELIIKLSEIQINIARYSNPLSGLPGNILIEETLREVLTYKEFSVLYIDIDSFKIFNDTFGFSEGDELIKETANIITDSIYTTDNMPSFVGHIGGDDFIAVVPHYQHEDLCNAIISRFHQSILRYYSHEELNKGSIQAITRQGKLENVPLVTISIAVVQNKNCELKTVGQISKEAARVKSRCKTIKNSVFLTHKDIKEEIL</sequence>
<dbReference type="InterPro" id="IPR043128">
    <property type="entry name" value="Rev_trsase/Diguanyl_cyclase"/>
</dbReference>
<evidence type="ECO:0000313" key="3">
    <source>
        <dbReference type="Proteomes" id="UP000681027"/>
    </source>
</evidence>
<keyword evidence="3" id="KW-1185">Reference proteome</keyword>
<evidence type="ECO:0000259" key="1">
    <source>
        <dbReference type="PROSITE" id="PS50887"/>
    </source>
</evidence>
<dbReference type="EMBL" id="JAGYPM010000004">
    <property type="protein sequence ID" value="MBS4191882.1"/>
    <property type="molecule type" value="Genomic_DNA"/>
</dbReference>
<dbReference type="Gene3D" id="3.30.70.270">
    <property type="match status" value="1"/>
</dbReference>
<dbReference type="Pfam" id="PF00571">
    <property type="entry name" value="CBS"/>
    <property type="match status" value="1"/>
</dbReference>
<dbReference type="PROSITE" id="PS50887">
    <property type="entry name" value="GGDEF"/>
    <property type="match status" value="1"/>
</dbReference>
<dbReference type="InterPro" id="IPR029787">
    <property type="entry name" value="Nucleotide_cyclase"/>
</dbReference>
<reference evidence="2 3" key="1">
    <citation type="submission" date="2021-05" db="EMBL/GenBank/DDBJ databases">
        <title>Novel Bacillus species.</title>
        <authorList>
            <person name="Liu G."/>
        </authorList>
    </citation>
    <scope>NUCLEOTIDE SEQUENCE [LARGE SCALE GENOMIC DNA]</scope>
    <source>
        <strain evidence="2 3">FJAT-49705</strain>
    </source>
</reference>
<evidence type="ECO:0000313" key="2">
    <source>
        <dbReference type="EMBL" id="MBS4191882.1"/>
    </source>
</evidence>
<dbReference type="Proteomes" id="UP000681027">
    <property type="component" value="Unassembled WGS sequence"/>
</dbReference>
<dbReference type="NCBIfam" id="TIGR00254">
    <property type="entry name" value="GGDEF"/>
    <property type="match status" value="1"/>
</dbReference>
<dbReference type="SUPFAM" id="SSF54631">
    <property type="entry name" value="CBS-domain pair"/>
    <property type="match status" value="1"/>
</dbReference>
<name>A0ABS5NVL5_9BACI</name>
<protein>
    <submittedName>
        <fullName evidence="2">GGDEF domain-containing protein</fullName>
    </submittedName>
</protein>
<dbReference type="PANTHER" id="PTHR45138:SF6">
    <property type="entry name" value="DIGUANYLATE CYCLASE DGCN"/>
    <property type="match status" value="1"/>
</dbReference>
<dbReference type="InterPro" id="IPR046342">
    <property type="entry name" value="CBS_dom_sf"/>
</dbReference>
<feature type="domain" description="GGDEF" evidence="1">
    <location>
        <begin position="163"/>
        <end position="316"/>
    </location>
</feature>
<dbReference type="RefSeq" id="WP_213103349.1">
    <property type="nucleotide sequence ID" value="NZ_JAGYPM010000004.1"/>
</dbReference>
<dbReference type="InterPro" id="IPR050469">
    <property type="entry name" value="Diguanylate_Cyclase"/>
</dbReference>
<accession>A0ABS5NVL5</accession>
<dbReference type="Gene3D" id="3.10.580.10">
    <property type="entry name" value="CBS-domain"/>
    <property type="match status" value="1"/>
</dbReference>
<dbReference type="CDD" id="cd01949">
    <property type="entry name" value="GGDEF"/>
    <property type="match status" value="1"/>
</dbReference>
<organism evidence="2 3">
    <name type="scientific">Cytobacillus citreus</name>
    <dbReference type="NCBI Taxonomy" id="2833586"/>
    <lineage>
        <taxon>Bacteria</taxon>
        <taxon>Bacillati</taxon>
        <taxon>Bacillota</taxon>
        <taxon>Bacilli</taxon>
        <taxon>Bacillales</taxon>
        <taxon>Bacillaceae</taxon>
        <taxon>Cytobacillus</taxon>
    </lineage>
</organism>
<dbReference type="Pfam" id="PF00990">
    <property type="entry name" value="GGDEF"/>
    <property type="match status" value="1"/>
</dbReference>
<gene>
    <name evidence="2" type="ORF">KHA94_17075</name>
</gene>
<proteinExistence type="predicted"/>
<dbReference type="InterPro" id="IPR000160">
    <property type="entry name" value="GGDEF_dom"/>
</dbReference>
<dbReference type="SMART" id="SM00267">
    <property type="entry name" value="GGDEF"/>
    <property type="match status" value="1"/>
</dbReference>
<dbReference type="InterPro" id="IPR000644">
    <property type="entry name" value="CBS_dom"/>
</dbReference>
<dbReference type="SUPFAM" id="SSF55073">
    <property type="entry name" value="Nucleotide cyclase"/>
    <property type="match status" value="1"/>
</dbReference>
<dbReference type="PANTHER" id="PTHR45138">
    <property type="entry name" value="REGULATORY COMPONENTS OF SENSORY TRANSDUCTION SYSTEM"/>
    <property type="match status" value="1"/>
</dbReference>